<accession>A0AAE1E1I4</accession>
<dbReference type="AlphaFoldDB" id="A0AAE1E1I4"/>
<keyword evidence="2" id="KW-1185">Reference proteome</keyword>
<dbReference type="EMBL" id="JAWDGP010001512">
    <property type="protein sequence ID" value="KAK3790874.1"/>
    <property type="molecule type" value="Genomic_DNA"/>
</dbReference>
<gene>
    <name evidence="1" type="ORF">RRG08_018482</name>
</gene>
<name>A0AAE1E1I4_9GAST</name>
<protein>
    <submittedName>
        <fullName evidence="1">Uncharacterized protein</fullName>
    </submittedName>
</protein>
<sequence length="216" mass="25439">MFQKELRTSLLAHLNPMRSNINLSKLERTRRTKQQFDKKATNLKPLTQNQPVYFQSPLKSWVEPGREEENIGNIFNVIVGESDGTYTGNRVHLRPKSTPLQSRHVDQDDFPYSVARSEQRRPDLDPDQTRHLHRPVSALPAVPRGQFRNTRKPDEMKEQCRRRLTSNLDQHKKKMERYCDPQALSHPRTSHQQNTKQTRLCLKKWTKSQTKSKIHI</sequence>
<reference evidence="1" key="1">
    <citation type="journal article" date="2023" name="G3 (Bethesda)">
        <title>A reference genome for the long-term kleptoplast-retaining sea slug Elysia crispata morphotype clarki.</title>
        <authorList>
            <person name="Eastman K.E."/>
            <person name="Pendleton A.L."/>
            <person name="Shaikh M.A."/>
            <person name="Suttiyut T."/>
            <person name="Ogas R."/>
            <person name="Tomko P."/>
            <person name="Gavelis G."/>
            <person name="Widhalm J.R."/>
            <person name="Wisecaver J.H."/>
        </authorList>
    </citation>
    <scope>NUCLEOTIDE SEQUENCE</scope>
    <source>
        <strain evidence="1">ECLA1</strain>
    </source>
</reference>
<proteinExistence type="predicted"/>
<organism evidence="1 2">
    <name type="scientific">Elysia crispata</name>
    <name type="common">lettuce slug</name>
    <dbReference type="NCBI Taxonomy" id="231223"/>
    <lineage>
        <taxon>Eukaryota</taxon>
        <taxon>Metazoa</taxon>
        <taxon>Spiralia</taxon>
        <taxon>Lophotrochozoa</taxon>
        <taxon>Mollusca</taxon>
        <taxon>Gastropoda</taxon>
        <taxon>Heterobranchia</taxon>
        <taxon>Euthyneura</taxon>
        <taxon>Panpulmonata</taxon>
        <taxon>Sacoglossa</taxon>
        <taxon>Placobranchoidea</taxon>
        <taxon>Plakobranchidae</taxon>
        <taxon>Elysia</taxon>
    </lineage>
</organism>
<evidence type="ECO:0000313" key="2">
    <source>
        <dbReference type="Proteomes" id="UP001283361"/>
    </source>
</evidence>
<dbReference type="Proteomes" id="UP001283361">
    <property type="component" value="Unassembled WGS sequence"/>
</dbReference>
<evidence type="ECO:0000313" key="1">
    <source>
        <dbReference type="EMBL" id="KAK3790874.1"/>
    </source>
</evidence>
<comment type="caution">
    <text evidence="1">The sequence shown here is derived from an EMBL/GenBank/DDBJ whole genome shotgun (WGS) entry which is preliminary data.</text>
</comment>